<protein>
    <submittedName>
        <fullName evidence="5">AraC family transcriptional regulator</fullName>
    </submittedName>
</protein>
<dbReference type="InterPro" id="IPR013656">
    <property type="entry name" value="PAS_4"/>
</dbReference>
<evidence type="ECO:0000313" key="6">
    <source>
        <dbReference type="Proteomes" id="UP000324973"/>
    </source>
</evidence>
<dbReference type="AlphaFoldDB" id="A0A5D4XUL8"/>
<gene>
    <name evidence="5" type="ORF">FZO89_10730</name>
</gene>
<dbReference type="Pfam" id="PF08448">
    <property type="entry name" value="PAS_4"/>
    <property type="match status" value="1"/>
</dbReference>
<dbReference type="GO" id="GO:0043565">
    <property type="term" value="F:sequence-specific DNA binding"/>
    <property type="evidence" value="ECO:0007669"/>
    <property type="project" value="InterPro"/>
</dbReference>
<dbReference type="GO" id="GO:0003700">
    <property type="term" value="F:DNA-binding transcription factor activity"/>
    <property type="evidence" value="ECO:0007669"/>
    <property type="project" value="InterPro"/>
</dbReference>
<dbReference type="PROSITE" id="PS00041">
    <property type="entry name" value="HTH_ARAC_FAMILY_1"/>
    <property type="match status" value="1"/>
</dbReference>
<dbReference type="InterPro" id="IPR009057">
    <property type="entry name" value="Homeodomain-like_sf"/>
</dbReference>
<sequence>MNKPAPPTLDAAEVAALFDAIPEVLFFIKDREGRYTHVNATMLRRLGLRSRRDIIGKRAGDVYPGGLAADYGLQDQQVLDGAVIDNLLEQHLFSDQEPGWCLTCKRPLRAGGAVVGLVGISRDLAGREGLEQDYRSLRQALVHMNRHFPGNVRIRDLRAVTGFSESKLERSFQKVFQLAPLQLLTRIRIQAAMHRLQGPGGIAGIAQACGFSDQSAFTRRFVALVGMTPGAYRRLRAD</sequence>
<name>A0A5D4XUL8_9GAMM</name>
<dbReference type="RefSeq" id="WP_149103247.1">
    <property type="nucleotide sequence ID" value="NZ_VTFT01000001.1"/>
</dbReference>
<keyword evidence="1" id="KW-0805">Transcription regulation</keyword>
<feature type="domain" description="HTH araC/xylS-type" evidence="4">
    <location>
        <begin position="138"/>
        <end position="235"/>
    </location>
</feature>
<dbReference type="Pfam" id="PF12833">
    <property type="entry name" value="HTH_18"/>
    <property type="match status" value="1"/>
</dbReference>
<dbReference type="Proteomes" id="UP000324973">
    <property type="component" value="Unassembled WGS sequence"/>
</dbReference>
<dbReference type="PROSITE" id="PS01124">
    <property type="entry name" value="HTH_ARAC_FAMILY_2"/>
    <property type="match status" value="1"/>
</dbReference>
<organism evidence="5 6">
    <name type="scientific">Luteimonas viscosa</name>
    <dbReference type="NCBI Taxonomy" id="1132694"/>
    <lineage>
        <taxon>Bacteria</taxon>
        <taxon>Pseudomonadati</taxon>
        <taxon>Pseudomonadota</taxon>
        <taxon>Gammaproteobacteria</taxon>
        <taxon>Lysobacterales</taxon>
        <taxon>Lysobacteraceae</taxon>
        <taxon>Luteimonas</taxon>
    </lineage>
</organism>
<evidence type="ECO:0000256" key="2">
    <source>
        <dbReference type="ARBA" id="ARBA00023125"/>
    </source>
</evidence>
<dbReference type="SMART" id="SM00342">
    <property type="entry name" value="HTH_ARAC"/>
    <property type="match status" value="1"/>
</dbReference>
<dbReference type="Gene3D" id="3.30.450.20">
    <property type="entry name" value="PAS domain"/>
    <property type="match status" value="1"/>
</dbReference>
<keyword evidence="3" id="KW-0804">Transcription</keyword>
<dbReference type="InterPro" id="IPR035965">
    <property type="entry name" value="PAS-like_dom_sf"/>
</dbReference>
<evidence type="ECO:0000259" key="4">
    <source>
        <dbReference type="PROSITE" id="PS01124"/>
    </source>
</evidence>
<comment type="caution">
    <text evidence="5">The sequence shown here is derived from an EMBL/GenBank/DDBJ whole genome shotgun (WGS) entry which is preliminary data.</text>
</comment>
<evidence type="ECO:0000256" key="1">
    <source>
        <dbReference type="ARBA" id="ARBA00023015"/>
    </source>
</evidence>
<dbReference type="PANTHER" id="PTHR46796:SF13">
    <property type="entry name" value="HTH-TYPE TRANSCRIPTIONAL ACTIVATOR RHAS"/>
    <property type="match status" value="1"/>
</dbReference>
<dbReference type="InterPro" id="IPR018062">
    <property type="entry name" value="HTH_AraC-typ_CS"/>
</dbReference>
<dbReference type="PANTHER" id="PTHR46796">
    <property type="entry name" value="HTH-TYPE TRANSCRIPTIONAL ACTIVATOR RHAS-RELATED"/>
    <property type="match status" value="1"/>
</dbReference>
<evidence type="ECO:0000313" key="5">
    <source>
        <dbReference type="EMBL" id="TYT26692.1"/>
    </source>
</evidence>
<dbReference type="SUPFAM" id="SSF46689">
    <property type="entry name" value="Homeodomain-like"/>
    <property type="match status" value="1"/>
</dbReference>
<reference evidence="5 6" key="1">
    <citation type="submission" date="2019-08" db="EMBL/GenBank/DDBJ databases">
        <title>Luteimonas viscosus sp. nov., isolated from soil of a sunflower field.</title>
        <authorList>
            <person name="Jianli Z."/>
            <person name="Ying Z."/>
        </authorList>
    </citation>
    <scope>NUCLEOTIDE SEQUENCE [LARGE SCALE GENOMIC DNA]</scope>
    <source>
        <strain evidence="5 6">XBU10</strain>
    </source>
</reference>
<dbReference type="InterPro" id="IPR050204">
    <property type="entry name" value="AraC_XylS_family_regulators"/>
</dbReference>
<evidence type="ECO:0000256" key="3">
    <source>
        <dbReference type="ARBA" id="ARBA00023163"/>
    </source>
</evidence>
<accession>A0A5D4XUL8</accession>
<dbReference type="SUPFAM" id="SSF55785">
    <property type="entry name" value="PYP-like sensor domain (PAS domain)"/>
    <property type="match status" value="1"/>
</dbReference>
<keyword evidence="2" id="KW-0238">DNA-binding</keyword>
<dbReference type="EMBL" id="VTFT01000001">
    <property type="protein sequence ID" value="TYT26692.1"/>
    <property type="molecule type" value="Genomic_DNA"/>
</dbReference>
<dbReference type="InterPro" id="IPR018060">
    <property type="entry name" value="HTH_AraC"/>
</dbReference>
<proteinExistence type="predicted"/>
<dbReference type="InterPro" id="IPR020449">
    <property type="entry name" value="Tscrpt_reg_AraC-type_HTH"/>
</dbReference>
<keyword evidence="6" id="KW-1185">Reference proteome</keyword>
<dbReference type="OrthoDB" id="6146868at2"/>
<dbReference type="PRINTS" id="PR00032">
    <property type="entry name" value="HTHARAC"/>
</dbReference>
<dbReference type="Gene3D" id="1.10.10.60">
    <property type="entry name" value="Homeodomain-like"/>
    <property type="match status" value="1"/>
</dbReference>